<reference evidence="1" key="1">
    <citation type="journal article" date="2020" name="Cell">
        <title>Large-Scale Comparative Analyses of Tick Genomes Elucidate Their Genetic Diversity and Vector Capacities.</title>
        <authorList>
            <consortium name="Tick Genome and Microbiome Consortium (TIGMIC)"/>
            <person name="Jia N."/>
            <person name="Wang J."/>
            <person name="Shi W."/>
            <person name="Du L."/>
            <person name="Sun Y."/>
            <person name="Zhan W."/>
            <person name="Jiang J.F."/>
            <person name="Wang Q."/>
            <person name="Zhang B."/>
            <person name="Ji P."/>
            <person name="Bell-Sakyi L."/>
            <person name="Cui X.M."/>
            <person name="Yuan T.T."/>
            <person name="Jiang B.G."/>
            <person name="Yang W.F."/>
            <person name="Lam T.T."/>
            <person name="Chang Q.C."/>
            <person name="Ding S.J."/>
            <person name="Wang X.J."/>
            <person name="Zhu J.G."/>
            <person name="Ruan X.D."/>
            <person name="Zhao L."/>
            <person name="Wei J.T."/>
            <person name="Ye R.Z."/>
            <person name="Que T.C."/>
            <person name="Du C.H."/>
            <person name="Zhou Y.H."/>
            <person name="Cheng J.X."/>
            <person name="Dai P.F."/>
            <person name="Guo W.B."/>
            <person name="Han X.H."/>
            <person name="Huang E.J."/>
            <person name="Li L.F."/>
            <person name="Wei W."/>
            <person name="Gao Y.C."/>
            <person name="Liu J.Z."/>
            <person name="Shao H.Z."/>
            <person name="Wang X."/>
            <person name="Wang C.C."/>
            <person name="Yang T.C."/>
            <person name="Huo Q.B."/>
            <person name="Li W."/>
            <person name="Chen H.Y."/>
            <person name="Chen S.E."/>
            <person name="Zhou L.G."/>
            <person name="Ni X.B."/>
            <person name="Tian J.H."/>
            <person name="Sheng Y."/>
            <person name="Liu T."/>
            <person name="Pan Y.S."/>
            <person name="Xia L.Y."/>
            <person name="Li J."/>
            <person name="Zhao F."/>
            <person name="Cao W.C."/>
        </authorList>
    </citation>
    <scope>NUCLEOTIDE SEQUENCE</scope>
    <source>
        <strain evidence="1">Rsan-2018</strain>
    </source>
</reference>
<gene>
    <name evidence="1" type="ORF">HPB52_019773</name>
</gene>
<dbReference type="Proteomes" id="UP000821837">
    <property type="component" value="Unassembled WGS sequence"/>
</dbReference>
<dbReference type="EMBL" id="JABSTV010001253">
    <property type="protein sequence ID" value="KAH7944445.1"/>
    <property type="molecule type" value="Genomic_DNA"/>
</dbReference>
<sequence>MAPLLCSPAVAEASGPSGLKSAVKLVESALQSDSAYPLLVDQFAAYGPLPSCSGLQDLDYPADPYCAAAPAPGASMVCRRVPLPAELAEQKRACFYCNGGRGRASRDVLWITVAGMAEAVIQAQHE</sequence>
<evidence type="ECO:0000313" key="2">
    <source>
        <dbReference type="Proteomes" id="UP000821837"/>
    </source>
</evidence>
<organism evidence="1 2">
    <name type="scientific">Rhipicephalus sanguineus</name>
    <name type="common">Brown dog tick</name>
    <name type="synonym">Ixodes sanguineus</name>
    <dbReference type="NCBI Taxonomy" id="34632"/>
    <lineage>
        <taxon>Eukaryota</taxon>
        <taxon>Metazoa</taxon>
        <taxon>Ecdysozoa</taxon>
        <taxon>Arthropoda</taxon>
        <taxon>Chelicerata</taxon>
        <taxon>Arachnida</taxon>
        <taxon>Acari</taxon>
        <taxon>Parasitiformes</taxon>
        <taxon>Ixodida</taxon>
        <taxon>Ixodoidea</taxon>
        <taxon>Ixodidae</taxon>
        <taxon>Rhipicephalinae</taxon>
        <taxon>Rhipicephalus</taxon>
        <taxon>Rhipicephalus</taxon>
    </lineage>
</organism>
<name>A0A9D4PK06_RHISA</name>
<evidence type="ECO:0000313" key="1">
    <source>
        <dbReference type="EMBL" id="KAH7944445.1"/>
    </source>
</evidence>
<keyword evidence="2" id="KW-1185">Reference proteome</keyword>
<dbReference type="AlphaFoldDB" id="A0A9D4PK06"/>
<comment type="caution">
    <text evidence="1">The sequence shown here is derived from an EMBL/GenBank/DDBJ whole genome shotgun (WGS) entry which is preliminary data.</text>
</comment>
<accession>A0A9D4PK06</accession>
<reference evidence="1" key="2">
    <citation type="submission" date="2021-09" db="EMBL/GenBank/DDBJ databases">
        <authorList>
            <person name="Jia N."/>
            <person name="Wang J."/>
            <person name="Shi W."/>
            <person name="Du L."/>
            <person name="Sun Y."/>
            <person name="Zhan W."/>
            <person name="Jiang J."/>
            <person name="Wang Q."/>
            <person name="Zhang B."/>
            <person name="Ji P."/>
            <person name="Sakyi L.B."/>
            <person name="Cui X."/>
            <person name="Yuan T."/>
            <person name="Jiang B."/>
            <person name="Yang W."/>
            <person name="Lam T.T.-Y."/>
            <person name="Chang Q."/>
            <person name="Ding S."/>
            <person name="Wang X."/>
            <person name="Zhu J."/>
            <person name="Ruan X."/>
            <person name="Zhao L."/>
            <person name="Wei J."/>
            <person name="Que T."/>
            <person name="Du C."/>
            <person name="Cheng J."/>
            <person name="Dai P."/>
            <person name="Han X."/>
            <person name="Huang E."/>
            <person name="Gao Y."/>
            <person name="Liu J."/>
            <person name="Shao H."/>
            <person name="Ye R."/>
            <person name="Li L."/>
            <person name="Wei W."/>
            <person name="Wang X."/>
            <person name="Wang C."/>
            <person name="Huo Q."/>
            <person name="Li W."/>
            <person name="Guo W."/>
            <person name="Chen H."/>
            <person name="Chen S."/>
            <person name="Zhou L."/>
            <person name="Zhou L."/>
            <person name="Ni X."/>
            <person name="Tian J."/>
            <person name="Zhou Y."/>
            <person name="Sheng Y."/>
            <person name="Liu T."/>
            <person name="Pan Y."/>
            <person name="Xia L."/>
            <person name="Li J."/>
            <person name="Zhao F."/>
            <person name="Cao W."/>
        </authorList>
    </citation>
    <scope>NUCLEOTIDE SEQUENCE</scope>
    <source>
        <strain evidence="1">Rsan-2018</strain>
        <tissue evidence="1">Larvae</tissue>
    </source>
</reference>
<protein>
    <submittedName>
        <fullName evidence="1">Uncharacterized protein</fullName>
    </submittedName>
</protein>
<proteinExistence type="predicted"/>
<dbReference type="VEuPathDB" id="VectorBase:RSAN_050879"/>